<dbReference type="EMBL" id="CALNXJ010000017">
    <property type="protein sequence ID" value="CAH3119610.1"/>
    <property type="molecule type" value="Genomic_DNA"/>
</dbReference>
<dbReference type="PANTHER" id="PTHR24039:SF28">
    <property type="entry name" value="EGF-LIKE DOMAIN-CONTAINING PROTEIN"/>
    <property type="match status" value="1"/>
</dbReference>
<organism evidence="10 11">
    <name type="scientific">Pocillopora meandrina</name>
    <dbReference type="NCBI Taxonomy" id="46732"/>
    <lineage>
        <taxon>Eukaryota</taxon>
        <taxon>Metazoa</taxon>
        <taxon>Cnidaria</taxon>
        <taxon>Anthozoa</taxon>
        <taxon>Hexacorallia</taxon>
        <taxon>Scleractinia</taxon>
        <taxon>Astrocoeniina</taxon>
        <taxon>Pocilloporidae</taxon>
        <taxon>Pocillopora</taxon>
    </lineage>
</organism>
<feature type="disulfide bond" evidence="7">
    <location>
        <begin position="857"/>
        <end position="866"/>
    </location>
</feature>
<feature type="domain" description="EGF-like" evidence="9">
    <location>
        <begin position="123"/>
        <end position="161"/>
    </location>
</feature>
<dbReference type="FunFam" id="2.10.25.10:FF:000173">
    <property type="entry name" value="Neurogenic locus notch protein 2"/>
    <property type="match status" value="3"/>
</dbReference>
<gene>
    <name evidence="10" type="ORF">PMEA_00008359</name>
</gene>
<feature type="disulfide bond" evidence="7">
    <location>
        <begin position="483"/>
        <end position="500"/>
    </location>
</feature>
<feature type="disulfide bond" evidence="7">
    <location>
        <begin position="132"/>
        <end position="149"/>
    </location>
</feature>
<evidence type="ECO:0000256" key="4">
    <source>
        <dbReference type="ARBA" id="ARBA00022837"/>
    </source>
</evidence>
<feature type="disulfide bond" evidence="7">
    <location>
        <begin position="838"/>
        <end position="855"/>
    </location>
</feature>
<evidence type="ECO:0000256" key="3">
    <source>
        <dbReference type="ARBA" id="ARBA00022737"/>
    </source>
</evidence>
<sequence length="1094" mass="120663">MFFGFFYPLLFELSALIPDQAFSQESNPVYREGNRVSSTRTFLRRTFIKHEFQYLNVPLVGTVAVSDVFDCTLGCLSNPFCFSVNLDTFKGAHGKLWCELLSSDKFRNSTEYKGNKSSHHFSIESPCSSSPCQHEATCVTNYRDGSFGCRCAKGFKGEYCEKVIGSCKDAYNLFKSNASQLVTLDLDSKPITVLCQMGDFGCGDGGWTPLIKIDGSKATFRYDSHYWSDKNQYNITGGRTGFDSQETKLPTYWNTPFSKICLGMKISGQHRFIVINKQANSLYSLIADGTYRATSLGRNEWKKLIGAAGSLQLNCNKEGFNAVGTSSYHSKARVGYIANDQNGCGSCDSRIGFGTGGYPNNSITCGNVAAHSPDNESNPLYREGNLVSSTRTFLTRTFIKHGFHHLNVPLVGTAAVSDVFDCTLECLSNPFCFSVNLAAFKGAHGKLWCELLSSDKFRNSTEYKGNKSSHHFAIESPCSSSPCQHEATCVTNYRDGSFGCRCAKGFKGEYCEKVIGSCKEAYNLFKSNASQLVPLDLDSKPITVLCQMGDFGCGDGGWTPLMKIDGSKATFHYDSHYWSDKNQYNIPGGRTGFDSQETKLPTYWNTPFSKICLGMKISGQLRFIVINKQVNSLYSLIADGTYRATSLGRNEWKKLIGAEGSLQLRCNKEGFNVVGSLRNHSKARVGYIANNQNHCGSCDSRIGFGTGGYPDNSITCGNVAARSPDNGNRNIKAMGYILGNRASSTRTFLRRTFIKHEFQYLNVPLVGTVAVSDVFDCTLECLSNPFCFSVNLAAFKGAHGKLWCELLSSDKFRNSTEYKGNKSSHHFAIESPCSLSPCQHEATCVTNYRDGSFRCRCTEGFKGEYCEKVIGSCKEAYNLLKSNASQLVPLYLDSKPITVLCQMGNFGCGGGGWTPVMKINGSQATFHYDSHYWSDKNQYNIPGGRTGFDSQETKLPTYWNTSFSKICLGMKISGQLRFIVINKQANSLHSLIANGTYRATSLGRNEWKKLIGAQGSLQLDCNKEGFNAEGDRNYYSRARIGYIANQVNHCHTCDSRIGFGTGGRPDNSTTCGNVAAVGPDNGDRYIKAMGYILV</sequence>
<dbReference type="Proteomes" id="UP001159428">
    <property type="component" value="Unassembled WGS sequence"/>
</dbReference>
<dbReference type="InterPro" id="IPR001881">
    <property type="entry name" value="EGF-like_Ca-bd_dom"/>
</dbReference>
<evidence type="ECO:0000313" key="11">
    <source>
        <dbReference type="Proteomes" id="UP001159428"/>
    </source>
</evidence>
<dbReference type="SUPFAM" id="SSF57196">
    <property type="entry name" value="EGF/Laminin"/>
    <property type="match status" value="3"/>
</dbReference>
<evidence type="ECO:0000256" key="7">
    <source>
        <dbReference type="PROSITE-ProRule" id="PRU00076"/>
    </source>
</evidence>
<keyword evidence="2 8" id="KW-0732">Signal</keyword>
<dbReference type="SMART" id="SM00181">
    <property type="entry name" value="EGF"/>
    <property type="match status" value="3"/>
</dbReference>
<dbReference type="Pfam" id="PF00008">
    <property type="entry name" value="EGF"/>
    <property type="match status" value="3"/>
</dbReference>
<dbReference type="SMART" id="SM00179">
    <property type="entry name" value="EGF_CA"/>
    <property type="match status" value="3"/>
</dbReference>
<dbReference type="GO" id="GO:0005509">
    <property type="term" value="F:calcium ion binding"/>
    <property type="evidence" value="ECO:0007669"/>
    <property type="project" value="InterPro"/>
</dbReference>
<dbReference type="CDD" id="cd00054">
    <property type="entry name" value="EGF_CA"/>
    <property type="match status" value="3"/>
</dbReference>
<keyword evidence="11" id="KW-1185">Reference proteome</keyword>
<dbReference type="PROSITE" id="PS50026">
    <property type="entry name" value="EGF_3"/>
    <property type="match status" value="3"/>
</dbReference>
<reference evidence="10 11" key="1">
    <citation type="submission" date="2022-05" db="EMBL/GenBank/DDBJ databases">
        <authorList>
            <consortium name="Genoscope - CEA"/>
            <person name="William W."/>
        </authorList>
    </citation>
    <scope>NUCLEOTIDE SEQUENCE [LARGE SCALE GENOMIC DNA]</scope>
</reference>
<feature type="domain" description="EGF-like" evidence="9">
    <location>
        <begin position="474"/>
        <end position="512"/>
    </location>
</feature>
<keyword evidence="3" id="KW-0677">Repeat</keyword>
<comment type="caution">
    <text evidence="7">Lacks conserved residue(s) required for the propagation of feature annotation.</text>
</comment>
<comment type="caution">
    <text evidence="10">The sequence shown here is derived from an EMBL/GenBank/DDBJ whole genome shotgun (WGS) entry which is preliminary data.</text>
</comment>
<evidence type="ECO:0000256" key="5">
    <source>
        <dbReference type="ARBA" id="ARBA00023157"/>
    </source>
</evidence>
<dbReference type="PROSITE" id="PS01186">
    <property type="entry name" value="EGF_2"/>
    <property type="match status" value="3"/>
</dbReference>
<keyword evidence="5 7" id="KW-1015">Disulfide bond</keyword>
<evidence type="ECO:0000256" key="8">
    <source>
        <dbReference type="SAM" id="SignalP"/>
    </source>
</evidence>
<evidence type="ECO:0000256" key="6">
    <source>
        <dbReference type="ARBA" id="ARBA00023180"/>
    </source>
</evidence>
<feature type="disulfide bond" evidence="7">
    <location>
        <begin position="502"/>
        <end position="511"/>
    </location>
</feature>
<feature type="chain" id="PRO_5043796158" description="EGF-like domain-containing protein" evidence="8">
    <location>
        <begin position="24"/>
        <end position="1094"/>
    </location>
</feature>
<evidence type="ECO:0000256" key="2">
    <source>
        <dbReference type="ARBA" id="ARBA00022729"/>
    </source>
</evidence>
<dbReference type="InterPro" id="IPR000742">
    <property type="entry name" value="EGF"/>
</dbReference>
<proteinExistence type="predicted"/>
<dbReference type="AlphaFoldDB" id="A0AAU9WMN9"/>
<name>A0AAU9WMN9_9CNID</name>
<keyword evidence="4" id="KW-0106">Calcium</keyword>
<keyword evidence="1 7" id="KW-0245">EGF-like domain</keyword>
<feature type="domain" description="EGF-like" evidence="9">
    <location>
        <begin position="829"/>
        <end position="867"/>
    </location>
</feature>
<evidence type="ECO:0000313" key="10">
    <source>
        <dbReference type="EMBL" id="CAH3119610.1"/>
    </source>
</evidence>
<dbReference type="PANTHER" id="PTHR24039">
    <property type="entry name" value="FIBRILLIN-RELATED"/>
    <property type="match status" value="1"/>
</dbReference>
<evidence type="ECO:0000256" key="1">
    <source>
        <dbReference type="ARBA" id="ARBA00022536"/>
    </source>
</evidence>
<protein>
    <recommendedName>
        <fullName evidence="9">EGF-like domain-containing protein</fullName>
    </recommendedName>
</protein>
<dbReference type="Gene3D" id="2.10.25.10">
    <property type="entry name" value="Laminin"/>
    <property type="match status" value="3"/>
</dbReference>
<accession>A0AAU9WMN9</accession>
<feature type="disulfide bond" evidence="7">
    <location>
        <begin position="151"/>
        <end position="160"/>
    </location>
</feature>
<feature type="signal peptide" evidence="8">
    <location>
        <begin position="1"/>
        <end position="23"/>
    </location>
</feature>
<evidence type="ECO:0000259" key="9">
    <source>
        <dbReference type="PROSITE" id="PS50026"/>
    </source>
</evidence>
<dbReference type="PROSITE" id="PS00022">
    <property type="entry name" value="EGF_1"/>
    <property type="match status" value="3"/>
</dbReference>
<keyword evidence="6" id="KW-0325">Glycoprotein</keyword>